<dbReference type="SUPFAM" id="SSF103612">
    <property type="entry name" value="SBT domain"/>
    <property type="match status" value="1"/>
</dbReference>
<evidence type="ECO:0000256" key="9">
    <source>
        <dbReference type="ARBA" id="ARBA00056472"/>
    </source>
</evidence>
<dbReference type="GO" id="GO:0004674">
    <property type="term" value="F:protein serine/threonine kinase activity"/>
    <property type="evidence" value="ECO:0007669"/>
    <property type="project" value="UniProtKB-EC"/>
</dbReference>
<evidence type="ECO:0000256" key="5">
    <source>
        <dbReference type="ARBA" id="ARBA00023015"/>
    </source>
</evidence>
<keyword evidence="8" id="KW-0539">Nucleus</keyword>
<dbReference type="GO" id="GO:0005634">
    <property type="term" value="C:nucleus"/>
    <property type="evidence" value="ECO:0007669"/>
    <property type="project" value="UniProtKB-SubCell"/>
</dbReference>
<keyword evidence="7" id="KW-0804">Transcription</keyword>
<dbReference type="Pfam" id="PF03110">
    <property type="entry name" value="SBP"/>
    <property type="match status" value="1"/>
</dbReference>
<evidence type="ECO:0000256" key="1">
    <source>
        <dbReference type="ARBA" id="ARBA00004123"/>
    </source>
</evidence>
<evidence type="ECO:0000256" key="4">
    <source>
        <dbReference type="ARBA" id="ARBA00022833"/>
    </source>
</evidence>
<dbReference type="EC" id="2.7.11.1" evidence="12"/>
<comment type="subcellular location">
    <subcellularLocation>
        <location evidence="1">Nucleus</location>
    </subcellularLocation>
</comment>
<keyword evidence="12" id="KW-0808">Transferase</keyword>
<evidence type="ECO:0000256" key="7">
    <source>
        <dbReference type="ARBA" id="ARBA00023163"/>
    </source>
</evidence>
<reference evidence="12" key="1">
    <citation type="submission" date="2019-08" db="EMBL/GenBank/DDBJ databases">
        <title>Reference gene set and small RNA set construction with multiple tissues from Davidia involucrata Baill.</title>
        <authorList>
            <person name="Yang H."/>
            <person name="Zhou C."/>
            <person name="Li G."/>
            <person name="Wang J."/>
            <person name="Gao P."/>
            <person name="Wang M."/>
            <person name="Wang R."/>
            <person name="Zhao Y."/>
        </authorList>
    </citation>
    <scope>NUCLEOTIDE SEQUENCE</scope>
    <source>
        <tissue evidence="12">Mixed with DoveR01_LX</tissue>
    </source>
</reference>
<keyword evidence="2" id="KW-0479">Metal-binding</keyword>
<protein>
    <submittedName>
        <fullName evidence="12">Putative squamosa promoter-binding-like protein 6 isoform X1</fullName>
        <ecNumber evidence="12">2.7.10.1</ecNumber>
        <ecNumber evidence="12">2.7.11.1</ecNumber>
    </submittedName>
</protein>
<dbReference type="FunFam" id="4.10.1100.10:FF:000001">
    <property type="entry name" value="Squamosa promoter-binding-like protein 14"/>
    <property type="match status" value="1"/>
</dbReference>
<evidence type="ECO:0000259" key="11">
    <source>
        <dbReference type="PROSITE" id="PS51141"/>
    </source>
</evidence>
<feature type="domain" description="SBP-type" evidence="11">
    <location>
        <begin position="179"/>
        <end position="256"/>
    </location>
</feature>
<evidence type="ECO:0000256" key="6">
    <source>
        <dbReference type="ARBA" id="ARBA00023125"/>
    </source>
</evidence>
<dbReference type="InterPro" id="IPR044817">
    <property type="entry name" value="SBP-like"/>
</dbReference>
<accession>A0A5B7AN99</accession>
<sequence>MESWIHSSEGKSLLSSDYVDSPVDGLARSGKMLMGWGMNPPHNFDNGMLVPSRGAVGSMKFMELGVPEMMRNSLPSNPSLGTFLDCESGNDSSKREPSPTCMITSNSFFGEVEFGSRLSSSVIESDRQKLSLIDLKLGKLADLRETRTSIFLKERSVLSSVGPSSSAKRARMKNLCSQTPVCQVHGCNKDLSSSKDYHKRHKVCDVHSKTAKVVVNGIEQRFCQQCSRFHLLAEFDDGKRSCRKRLAGHNERRRKLQLDTHSGKTQKLLQYYQGARFLGTSLPKRTSFVFGDILPGGSYTQEEGYDQVNQYRHIKLEEEPIYGPQSAMAIASGQSLPKSFLYLHGMGKQCPSRIFSSETDYTDLDTASTAKELSGVSNSSSALSLLSAQSQNLSGHSTGIPMASSLIIQGTHDHHSIDQNSGKPSAVSVVEKFAPSGFYSSGMKSVEVGQRGAPVISDACNSVDFESHTDGIFQRSSQYCISPEHGPTVDLLQLSSHFQRVEQQRNSVLAEQENNVFYCFQNM</sequence>
<dbReference type="EMBL" id="GHES01026919">
    <property type="protein sequence ID" value="MPA57478.1"/>
    <property type="molecule type" value="Transcribed_RNA"/>
</dbReference>
<dbReference type="PROSITE" id="PS51141">
    <property type="entry name" value="ZF_SBP"/>
    <property type="match status" value="1"/>
</dbReference>
<name>A0A5B7AN99_DAVIN</name>
<dbReference type="AlphaFoldDB" id="A0A5B7AN99"/>
<dbReference type="GO" id="GO:0008270">
    <property type="term" value="F:zinc ion binding"/>
    <property type="evidence" value="ECO:0007669"/>
    <property type="project" value="UniProtKB-KW"/>
</dbReference>
<keyword evidence="5" id="KW-0805">Transcription regulation</keyword>
<evidence type="ECO:0000256" key="2">
    <source>
        <dbReference type="ARBA" id="ARBA00022723"/>
    </source>
</evidence>
<evidence type="ECO:0000313" key="12">
    <source>
        <dbReference type="EMBL" id="MPA57478.1"/>
    </source>
</evidence>
<dbReference type="PANTHER" id="PTHR31251:SF102">
    <property type="entry name" value="SBP-TYPE DOMAIN-CONTAINING PROTEIN"/>
    <property type="match status" value="1"/>
</dbReference>
<dbReference type="GO" id="GO:0003677">
    <property type="term" value="F:DNA binding"/>
    <property type="evidence" value="ECO:0007669"/>
    <property type="project" value="UniProtKB-KW"/>
</dbReference>
<keyword evidence="4" id="KW-0862">Zinc</keyword>
<organism evidence="12">
    <name type="scientific">Davidia involucrata</name>
    <name type="common">Dove tree</name>
    <dbReference type="NCBI Taxonomy" id="16924"/>
    <lineage>
        <taxon>Eukaryota</taxon>
        <taxon>Viridiplantae</taxon>
        <taxon>Streptophyta</taxon>
        <taxon>Embryophyta</taxon>
        <taxon>Tracheophyta</taxon>
        <taxon>Spermatophyta</taxon>
        <taxon>Magnoliopsida</taxon>
        <taxon>eudicotyledons</taxon>
        <taxon>Gunneridae</taxon>
        <taxon>Pentapetalae</taxon>
        <taxon>asterids</taxon>
        <taxon>Cornales</taxon>
        <taxon>Nyssaceae</taxon>
        <taxon>Davidia</taxon>
    </lineage>
</organism>
<dbReference type="PANTHER" id="PTHR31251">
    <property type="entry name" value="SQUAMOSA PROMOTER-BINDING-LIKE PROTEIN 4"/>
    <property type="match status" value="1"/>
</dbReference>
<dbReference type="InterPro" id="IPR004333">
    <property type="entry name" value="SBP_dom"/>
</dbReference>
<dbReference type="GO" id="GO:0004714">
    <property type="term" value="F:transmembrane receptor protein tyrosine kinase activity"/>
    <property type="evidence" value="ECO:0007669"/>
    <property type="project" value="UniProtKB-EC"/>
</dbReference>
<evidence type="ECO:0000256" key="3">
    <source>
        <dbReference type="ARBA" id="ARBA00022771"/>
    </source>
</evidence>
<gene>
    <name evidence="12" type="ORF">Din_026919</name>
</gene>
<proteinExistence type="predicted"/>
<keyword evidence="3 10" id="KW-0863">Zinc-finger</keyword>
<evidence type="ECO:0000256" key="10">
    <source>
        <dbReference type="PROSITE-ProRule" id="PRU00470"/>
    </source>
</evidence>
<dbReference type="InterPro" id="IPR036893">
    <property type="entry name" value="SBP_sf"/>
</dbReference>
<keyword evidence="6" id="KW-0238">DNA-binding</keyword>
<dbReference type="Gene3D" id="4.10.1100.10">
    <property type="entry name" value="Transcription factor, SBP-box domain"/>
    <property type="match status" value="1"/>
</dbReference>
<evidence type="ECO:0000256" key="8">
    <source>
        <dbReference type="ARBA" id="ARBA00023242"/>
    </source>
</evidence>
<dbReference type="EC" id="2.7.10.1" evidence="12"/>
<comment type="function">
    <text evidence="9">Probable transcriptional factor. Binds to the promoter of the SQUAMOSA gene.</text>
</comment>